<reference evidence="2 3" key="1">
    <citation type="submission" date="2008-07" db="EMBL/GenBank/DDBJ databases">
        <authorList>
            <person name="El-Sayed N."/>
            <person name="Caler E."/>
            <person name="Inman J."/>
            <person name="Amedeo P."/>
            <person name="Hass B."/>
            <person name="Wortman J."/>
        </authorList>
    </citation>
    <scope>NUCLEOTIDE SEQUENCE [LARGE SCALE GENOMIC DNA]</scope>
    <source>
        <strain evidence="3">ATCC 50983 / TXsc</strain>
    </source>
</reference>
<feature type="compositionally biased region" description="Polar residues" evidence="1">
    <location>
        <begin position="1"/>
        <end position="11"/>
    </location>
</feature>
<dbReference type="InParanoid" id="C5K9C1"/>
<name>C5K9C1_PERM5</name>
<gene>
    <name evidence="2" type="ORF">Pmar_PMAR015408</name>
</gene>
<feature type="region of interest" description="Disordered" evidence="1">
    <location>
        <begin position="1"/>
        <end position="23"/>
    </location>
</feature>
<evidence type="ECO:0000313" key="2">
    <source>
        <dbReference type="EMBL" id="EER18909.1"/>
    </source>
</evidence>
<dbReference type="EMBL" id="GG671471">
    <property type="protein sequence ID" value="EER18909.1"/>
    <property type="molecule type" value="Genomic_DNA"/>
</dbReference>
<dbReference type="AlphaFoldDB" id="C5K9C1"/>
<dbReference type="Proteomes" id="UP000007800">
    <property type="component" value="Unassembled WGS sequence"/>
</dbReference>
<evidence type="ECO:0000313" key="3">
    <source>
        <dbReference type="Proteomes" id="UP000007800"/>
    </source>
</evidence>
<evidence type="ECO:0000256" key="1">
    <source>
        <dbReference type="SAM" id="MobiDB-lite"/>
    </source>
</evidence>
<organism evidence="3">
    <name type="scientific">Perkinsus marinus (strain ATCC 50983 / TXsc)</name>
    <dbReference type="NCBI Taxonomy" id="423536"/>
    <lineage>
        <taxon>Eukaryota</taxon>
        <taxon>Sar</taxon>
        <taxon>Alveolata</taxon>
        <taxon>Perkinsozoa</taxon>
        <taxon>Perkinsea</taxon>
        <taxon>Perkinsida</taxon>
        <taxon>Perkinsidae</taxon>
        <taxon>Perkinsus</taxon>
    </lineage>
</organism>
<dbReference type="GeneID" id="9049405"/>
<accession>C5K9C1</accession>
<protein>
    <submittedName>
        <fullName evidence="2">Uncharacterized protein</fullName>
    </submittedName>
</protein>
<sequence length="23" mass="2554">RAYLSGSSNAPEHQFDPISSHPR</sequence>
<dbReference type="RefSeq" id="XP_002787113.1">
    <property type="nucleotide sequence ID" value="XM_002787067.1"/>
</dbReference>
<proteinExistence type="predicted"/>
<feature type="non-terminal residue" evidence="2">
    <location>
        <position position="1"/>
    </location>
</feature>
<keyword evidence="3" id="KW-1185">Reference proteome</keyword>